<keyword evidence="4" id="KW-1185">Reference proteome</keyword>
<dbReference type="EMBL" id="ML976026">
    <property type="protein sequence ID" value="KAF1943355.1"/>
    <property type="molecule type" value="Genomic_DNA"/>
</dbReference>
<evidence type="ECO:0000259" key="2">
    <source>
        <dbReference type="Pfam" id="PF25484"/>
    </source>
</evidence>
<reference evidence="3" key="1">
    <citation type="journal article" date="2020" name="Stud. Mycol.">
        <title>101 Dothideomycetes genomes: a test case for predicting lifestyles and emergence of pathogens.</title>
        <authorList>
            <person name="Haridas S."/>
            <person name="Albert R."/>
            <person name="Binder M."/>
            <person name="Bloem J."/>
            <person name="Labutti K."/>
            <person name="Salamov A."/>
            <person name="Andreopoulos B."/>
            <person name="Baker S."/>
            <person name="Barry K."/>
            <person name="Bills G."/>
            <person name="Bluhm B."/>
            <person name="Cannon C."/>
            <person name="Castanera R."/>
            <person name="Culley D."/>
            <person name="Daum C."/>
            <person name="Ezra D."/>
            <person name="Gonzalez J."/>
            <person name="Henrissat B."/>
            <person name="Kuo A."/>
            <person name="Liang C."/>
            <person name="Lipzen A."/>
            <person name="Lutzoni F."/>
            <person name="Magnuson J."/>
            <person name="Mondo S."/>
            <person name="Nolan M."/>
            <person name="Ohm R."/>
            <person name="Pangilinan J."/>
            <person name="Park H.-J."/>
            <person name="Ramirez L."/>
            <person name="Alfaro M."/>
            <person name="Sun H."/>
            <person name="Tritt A."/>
            <person name="Yoshinaga Y."/>
            <person name="Zwiers L.-H."/>
            <person name="Turgeon B."/>
            <person name="Goodwin S."/>
            <person name="Spatafora J."/>
            <person name="Crous P."/>
            <person name="Grigoriev I."/>
        </authorList>
    </citation>
    <scope>NUCLEOTIDE SEQUENCE</scope>
    <source>
        <strain evidence="3">CBS 161.51</strain>
    </source>
</reference>
<accession>A0A6A5SRS8</accession>
<evidence type="ECO:0000313" key="3">
    <source>
        <dbReference type="EMBL" id="KAF1943355.1"/>
    </source>
</evidence>
<feature type="signal peptide" evidence="1">
    <location>
        <begin position="1"/>
        <end position="17"/>
    </location>
</feature>
<proteinExistence type="predicted"/>
<dbReference type="PROSITE" id="PS51257">
    <property type="entry name" value="PROKAR_LIPOPROTEIN"/>
    <property type="match status" value="1"/>
</dbReference>
<dbReference type="InterPro" id="IPR057229">
    <property type="entry name" value="DUF7907"/>
</dbReference>
<dbReference type="AlphaFoldDB" id="A0A6A5SRS8"/>
<evidence type="ECO:0000256" key="1">
    <source>
        <dbReference type="SAM" id="SignalP"/>
    </source>
</evidence>
<feature type="domain" description="DUF7907" evidence="2">
    <location>
        <begin position="23"/>
        <end position="193"/>
    </location>
</feature>
<dbReference type="Proteomes" id="UP000800038">
    <property type="component" value="Unassembled WGS sequence"/>
</dbReference>
<name>A0A6A5SRS8_9PLEO</name>
<gene>
    <name evidence="3" type="ORF">EJ02DRAFT_502211</name>
</gene>
<evidence type="ECO:0000313" key="4">
    <source>
        <dbReference type="Proteomes" id="UP000800038"/>
    </source>
</evidence>
<dbReference type="OrthoDB" id="3515453at2759"/>
<keyword evidence="1" id="KW-0732">Signal</keyword>
<organism evidence="3 4">
    <name type="scientific">Clathrospora elynae</name>
    <dbReference type="NCBI Taxonomy" id="706981"/>
    <lineage>
        <taxon>Eukaryota</taxon>
        <taxon>Fungi</taxon>
        <taxon>Dikarya</taxon>
        <taxon>Ascomycota</taxon>
        <taxon>Pezizomycotina</taxon>
        <taxon>Dothideomycetes</taxon>
        <taxon>Pleosporomycetidae</taxon>
        <taxon>Pleosporales</taxon>
        <taxon>Diademaceae</taxon>
        <taxon>Clathrospora</taxon>
    </lineage>
</organism>
<dbReference type="Pfam" id="PF25484">
    <property type="entry name" value="DUF7907"/>
    <property type="match status" value="1"/>
</dbReference>
<protein>
    <recommendedName>
        <fullName evidence="2">DUF7907 domain-containing protein</fullName>
    </recommendedName>
</protein>
<sequence>MKPIILALAAFTTTAAAQLSHALGACHEGAAIEGLCFLNETLADPATHYSTYYHNVSSGYNDSANAADTNGVLNWPLIIGGNISVSSAMEFSYNPGSNVVVMYFSPGYSTYSLVSFEPDGASGNSTDGGSMYISVSQDDTKSPITYYSPLRHLKNWYICTTSFGYTYNTLVWKIGVTGEPQNPTCVPVEVRRVWI</sequence>
<feature type="chain" id="PRO_5025351471" description="DUF7907 domain-containing protein" evidence="1">
    <location>
        <begin position="18"/>
        <end position="195"/>
    </location>
</feature>